<reference evidence="3 4" key="1">
    <citation type="journal article" date="2014" name="Int. J. Syst. Evol. Microbiol.">
        <title>Phylogenomics and the dynamic genome evolution of the genus Streptococcus.</title>
        <authorList>
            <consortium name="The Broad Institute Genome Sequencing Platform"/>
            <person name="Richards V.P."/>
            <person name="Palmer S.R."/>
            <person name="Pavinski Bitar P.D."/>
            <person name="Qin X."/>
            <person name="Weinstock G.M."/>
            <person name="Highlander S.K."/>
            <person name="Town C.D."/>
            <person name="Burne R.A."/>
            <person name="Stanhope M.J."/>
        </authorList>
    </citation>
    <scope>NUCLEOTIDE SEQUENCE [LARGE SCALE GENOMIC DNA]</scope>
    <source>
        <strain evidence="3 4">2285-97</strain>
    </source>
</reference>
<dbReference type="EMBL" id="AEUZ02000001">
    <property type="protein sequence ID" value="EHJ56780.1"/>
    <property type="molecule type" value="Genomic_DNA"/>
</dbReference>
<comment type="caution">
    <text evidence="3">The sequence shown here is derived from an EMBL/GenBank/DDBJ whole genome shotgun (WGS) entry which is preliminary data.</text>
</comment>
<gene>
    <name evidence="3" type="ORF">STRUR_1474</name>
</gene>
<dbReference type="Proteomes" id="UP000005388">
    <property type="component" value="Unassembled WGS sequence"/>
</dbReference>
<dbReference type="STRING" id="764291.STRUR_1474"/>
<evidence type="ECO:0000259" key="2">
    <source>
        <dbReference type="Pfam" id="PF00149"/>
    </source>
</evidence>
<dbReference type="SUPFAM" id="SSF56300">
    <property type="entry name" value="Metallo-dependent phosphatases"/>
    <property type="match status" value="1"/>
</dbReference>
<dbReference type="GO" id="GO:0016787">
    <property type="term" value="F:hydrolase activity"/>
    <property type="evidence" value="ECO:0007669"/>
    <property type="project" value="InterPro"/>
</dbReference>
<accession>G5KHG0</accession>
<keyword evidence="4" id="KW-1185">Reference proteome</keyword>
<name>G5KHG0_9STRE</name>
<dbReference type="InterPro" id="IPR022302">
    <property type="entry name" value="Phosphoesterase_putative"/>
</dbReference>
<evidence type="ECO:0000313" key="4">
    <source>
        <dbReference type="Proteomes" id="UP000005388"/>
    </source>
</evidence>
<keyword evidence="1" id="KW-1133">Transmembrane helix</keyword>
<keyword evidence="1" id="KW-0812">Transmembrane</keyword>
<proteinExistence type="predicted"/>
<feature type="domain" description="Calcineurin-like phosphoesterase" evidence="2">
    <location>
        <begin position="3"/>
        <end position="141"/>
    </location>
</feature>
<dbReference type="InterPro" id="IPR029052">
    <property type="entry name" value="Metallo-depent_PP-like"/>
</dbReference>
<dbReference type="Pfam" id="PF00149">
    <property type="entry name" value="Metallophos"/>
    <property type="match status" value="1"/>
</dbReference>
<organism evidence="3 4">
    <name type="scientific">Streptococcus urinalis 2285-97</name>
    <dbReference type="NCBI Taxonomy" id="764291"/>
    <lineage>
        <taxon>Bacteria</taxon>
        <taxon>Bacillati</taxon>
        <taxon>Bacillota</taxon>
        <taxon>Bacilli</taxon>
        <taxon>Lactobacillales</taxon>
        <taxon>Streptococcaceae</taxon>
        <taxon>Streptococcus</taxon>
    </lineage>
</organism>
<dbReference type="AlphaFoldDB" id="G5KHG0"/>
<feature type="transmembrane region" description="Helical" evidence="1">
    <location>
        <begin position="165"/>
        <end position="194"/>
    </location>
</feature>
<dbReference type="eggNOG" id="COG1409">
    <property type="taxonomic scope" value="Bacteria"/>
</dbReference>
<dbReference type="InterPro" id="IPR004843">
    <property type="entry name" value="Calcineurin-like_PHP"/>
</dbReference>
<evidence type="ECO:0000256" key="1">
    <source>
        <dbReference type="SAM" id="Phobius"/>
    </source>
</evidence>
<evidence type="ECO:0000313" key="3">
    <source>
        <dbReference type="EMBL" id="EHJ56780.1"/>
    </source>
</evidence>
<keyword evidence="1" id="KW-0472">Membrane</keyword>
<protein>
    <submittedName>
        <fullName evidence="3">Phosphoesterase</fullName>
    </submittedName>
</protein>
<dbReference type="Gene3D" id="3.60.21.10">
    <property type="match status" value="1"/>
</dbReference>
<dbReference type="NCBIfam" id="TIGR03729">
    <property type="entry name" value="acc_ester"/>
    <property type="match status" value="1"/>
</dbReference>
<dbReference type="RefSeq" id="WP_006739523.1">
    <property type="nucleotide sequence ID" value="NZ_AEUZ02000001.1"/>
</dbReference>
<sequence length="195" mass="23147">MTKLAIMSDLHIDINHFGDFEVKTLLKVLTKNQIDHLHIAGDISNHYFDQSLPFLKELSDHLTVTYNLGNHDMLDLDEKLINQLDFKTYSLTDKTTLLAFHGWYDYSFFPEKTISENKHFKNQFWFDRRLRRGESDPNITKQIIQKLEDKLSTLKRDDVIVSMHFWGVPLFILLFKNFRLNTLFLAIIIIRFVII</sequence>